<organism evidence="3 4">
    <name type="scientific">Aphanomyces euteiches</name>
    <dbReference type="NCBI Taxonomy" id="100861"/>
    <lineage>
        <taxon>Eukaryota</taxon>
        <taxon>Sar</taxon>
        <taxon>Stramenopiles</taxon>
        <taxon>Oomycota</taxon>
        <taxon>Saprolegniomycetes</taxon>
        <taxon>Saprolegniales</taxon>
        <taxon>Verrucalvaceae</taxon>
        <taxon>Aphanomyces</taxon>
    </lineage>
</organism>
<keyword evidence="4" id="KW-1185">Reference proteome</keyword>
<dbReference type="Proteomes" id="UP000481153">
    <property type="component" value="Unassembled WGS sequence"/>
</dbReference>
<dbReference type="AlphaFoldDB" id="A0A6G0XJR8"/>
<evidence type="ECO:0000313" key="4">
    <source>
        <dbReference type="Proteomes" id="UP000481153"/>
    </source>
</evidence>
<comment type="caution">
    <text evidence="3">The sequence shown here is derived from an EMBL/GenBank/DDBJ whole genome shotgun (WGS) entry which is preliminary data.</text>
</comment>
<evidence type="ECO:0000313" key="3">
    <source>
        <dbReference type="EMBL" id="KAF0740410.1"/>
    </source>
</evidence>
<keyword evidence="2" id="KW-0812">Transmembrane</keyword>
<feature type="compositionally biased region" description="Low complexity" evidence="1">
    <location>
        <begin position="63"/>
        <end position="82"/>
    </location>
</feature>
<proteinExistence type="predicted"/>
<keyword evidence="2" id="KW-1133">Transmembrane helix</keyword>
<reference evidence="3 4" key="1">
    <citation type="submission" date="2019-07" db="EMBL/GenBank/DDBJ databases">
        <title>Genomics analysis of Aphanomyces spp. identifies a new class of oomycete effector associated with host adaptation.</title>
        <authorList>
            <person name="Gaulin E."/>
        </authorList>
    </citation>
    <scope>NUCLEOTIDE SEQUENCE [LARGE SCALE GENOMIC DNA]</scope>
    <source>
        <strain evidence="3 4">ATCC 201684</strain>
    </source>
</reference>
<dbReference type="VEuPathDB" id="FungiDB:AeMF1_005186"/>
<feature type="region of interest" description="Disordered" evidence="1">
    <location>
        <begin position="60"/>
        <end position="82"/>
    </location>
</feature>
<sequence>MIVARLPLVALVALVGSLCGVVLWYSFKMMPDEALIGANFRDGMNVISDESSLRRNVERPFVENPTEFPTTENPPTNASTTL</sequence>
<keyword evidence="2" id="KW-0472">Membrane</keyword>
<feature type="transmembrane region" description="Helical" evidence="2">
    <location>
        <begin position="6"/>
        <end position="27"/>
    </location>
</feature>
<accession>A0A6G0XJR8</accession>
<evidence type="ECO:0000256" key="2">
    <source>
        <dbReference type="SAM" id="Phobius"/>
    </source>
</evidence>
<protein>
    <submittedName>
        <fullName evidence="3">Uncharacterized protein</fullName>
    </submittedName>
</protein>
<name>A0A6G0XJR8_9STRA</name>
<gene>
    <name evidence="3" type="ORF">Ae201684_004146</name>
</gene>
<dbReference type="EMBL" id="VJMJ01000052">
    <property type="protein sequence ID" value="KAF0740410.1"/>
    <property type="molecule type" value="Genomic_DNA"/>
</dbReference>
<evidence type="ECO:0000256" key="1">
    <source>
        <dbReference type="SAM" id="MobiDB-lite"/>
    </source>
</evidence>